<accession>A0A328E5Z0</accession>
<keyword evidence="3 6" id="KW-0805">Transcription regulation</keyword>
<evidence type="ECO:0000256" key="4">
    <source>
        <dbReference type="ARBA" id="ARBA00023163"/>
    </source>
</evidence>
<dbReference type="AlphaFoldDB" id="A0A328E5Z0"/>
<feature type="compositionally biased region" description="Basic residues" evidence="7">
    <location>
        <begin position="107"/>
        <end position="120"/>
    </location>
</feature>
<reference evidence="9 10" key="1">
    <citation type="submission" date="2018-06" db="EMBL/GenBank/DDBJ databases">
        <title>The Genome of Cuscuta australis (Dodder) Provides Insight into the Evolution of Plant Parasitism.</title>
        <authorList>
            <person name="Liu H."/>
        </authorList>
    </citation>
    <scope>NUCLEOTIDE SEQUENCE [LARGE SCALE GENOMIC DNA]</scope>
    <source>
        <strain evidence="10">cv. Yunnan</strain>
        <tissue evidence="9">Vines</tissue>
    </source>
</reference>
<feature type="compositionally biased region" description="Low complexity" evidence="7">
    <location>
        <begin position="160"/>
        <end position="176"/>
    </location>
</feature>
<dbReference type="Pfam" id="PF04844">
    <property type="entry name" value="Ovate"/>
    <property type="match status" value="1"/>
</dbReference>
<evidence type="ECO:0000259" key="8">
    <source>
        <dbReference type="PROSITE" id="PS51754"/>
    </source>
</evidence>
<proteinExistence type="predicted"/>
<dbReference type="GO" id="GO:0003677">
    <property type="term" value="F:DNA binding"/>
    <property type="evidence" value="ECO:0007669"/>
    <property type="project" value="InterPro"/>
</dbReference>
<dbReference type="InterPro" id="IPR038933">
    <property type="entry name" value="Ovate"/>
</dbReference>
<comment type="subcellular location">
    <subcellularLocation>
        <location evidence="1 6">Nucleus</location>
    </subcellularLocation>
</comment>
<dbReference type="PANTHER" id="PTHR33057:SF151">
    <property type="entry name" value="TRANSCRIPTION REPRESSOR OFP1"/>
    <property type="match status" value="1"/>
</dbReference>
<evidence type="ECO:0000256" key="7">
    <source>
        <dbReference type="SAM" id="MobiDB-lite"/>
    </source>
</evidence>
<evidence type="ECO:0000256" key="2">
    <source>
        <dbReference type="ARBA" id="ARBA00022491"/>
    </source>
</evidence>
<dbReference type="GO" id="GO:0045892">
    <property type="term" value="P:negative regulation of DNA-templated transcription"/>
    <property type="evidence" value="ECO:0007669"/>
    <property type="project" value="UniProtKB-UniRule"/>
</dbReference>
<dbReference type="PROSITE" id="PS51754">
    <property type="entry name" value="OVATE"/>
    <property type="match status" value="1"/>
</dbReference>
<evidence type="ECO:0000313" key="9">
    <source>
        <dbReference type="EMBL" id="RAL52029.1"/>
    </source>
</evidence>
<dbReference type="PANTHER" id="PTHR33057">
    <property type="entry name" value="TRANSCRIPTION REPRESSOR OFP7-RELATED"/>
    <property type="match status" value="1"/>
</dbReference>
<evidence type="ECO:0000256" key="5">
    <source>
        <dbReference type="ARBA" id="ARBA00023242"/>
    </source>
</evidence>
<evidence type="ECO:0000256" key="6">
    <source>
        <dbReference type="RuleBase" id="RU367028"/>
    </source>
</evidence>
<comment type="function">
    <text evidence="6">Transcriptional repressor that regulates multiple aspects of plant growth and development.</text>
</comment>
<evidence type="ECO:0000256" key="3">
    <source>
        <dbReference type="ARBA" id="ARBA00023015"/>
    </source>
</evidence>
<evidence type="ECO:0000313" key="10">
    <source>
        <dbReference type="Proteomes" id="UP000249390"/>
    </source>
</evidence>
<keyword evidence="10" id="KW-1185">Reference proteome</keyword>
<dbReference type="GO" id="GO:0005634">
    <property type="term" value="C:nucleus"/>
    <property type="evidence" value="ECO:0007669"/>
    <property type="project" value="UniProtKB-SubCell"/>
</dbReference>
<dbReference type="Pfam" id="PF13724">
    <property type="entry name" value="DNA_binding_2"/>
    <property type="match status" value="1"/>
</dbReference>
<keyword evidence="2 6" id="KW-0678">Repressor</keyword>
<keyword evidence="4 6" id="KW-0804">Transcription</keyword>
<dbReference type="InterPro" id="IPR006458">
    <property type="entry name" value="Ovate_C"/>
</dbReference>
<dbReference type="EMBL" id="NQVE01000043">
    <property type="protein sequence ID" value="RAL52029.1"/>
    <property type="molecule type" value="Genomic_DNA"/>
</dbReference>
<dbReference type="NCBIfam" id="TIGR01568">
    <property type="entry name" value="A_thal_3678"/>
    <property type="match status" value="1"/>
</dbReference>
<dbReference type="Proteomes" id="UP000249390">
    <property type="component" value="Unassembled WGS sequence"/>
</dbReference>
<sequence>MCSIEHIKIMMGLNDYNDDTIGPHQSKNQFERDMGNYKFSLSDILPNALFYKLKNMGKKSRMNHTTQTAPSSSLPASGRVTGGQPQRKSYHFPRDLNGPQAFDPPRKSAKKRRSTHRRSSRTATPRLLPPSSATCSFRPSTESVWTIKPADSTPEDFPNSPLDSTSSSSSSGKDSLLPELVSRPATAPPEKFDGLTVSKIDLPPIITKPVRNSGEKLKKNSGGGGRAKNTACPAHRRISGNSPAGLKLRTNSPRIGHRRMQGRRSASSGKSGVPESFAVVKSSKDPKRDFRESMVEMIVENNIKGSKELENLLACYLSMNSNEYHDLIIEVFKQIWFDIGNAVRLK</sequence>
<keyword evidence="5 6" id="KW-0539">Nucleus</keyword>
<protein>
    <recommendedName>
        <fullName evidence="6">Transcription repressor</fullName>
    </recommendedName>
    <alternativeName>
        <fullName evidence="6">Ovate family protein</fullName>
    </alternativeName>
</protein>
<feature type="region of interest" description="Disordered" evidence="7">
    <location>
        <begin position="206"/>
        <end position="284"/>
    </location>
</feature>
<dbReference type="InterPro" id="IPR025830">
    <property type="entry name" value="DNA_bnd_dom_ovate"/>
</dbReference>
<gene>
    <name evidence="9" type="ORF">DM860_016527</name>
</gene>
<evidence type="ECO:0000256" key="1">
    <source>
        <dbReference type="ARBA" id="ARBA00004123"/>
    </source>
</evidence>
<feature type="compositionally biased region" description="Polar residues" evidence="7">
    <location>
        <begin position="63"/>
        <end position="75"/>
    </location>
</feature>
<organism evidence="9 10">
    <name type="scientific">Cuscuta australis</name>
    <dbReference type="NCBI Taxonomy" id="267555"/>
    <lineage>
        <taxon>Eukaryota</taxon>
        <taxon>Viridiplantae</taxon>
        <taxon>Streptophyta</taxon>
        <taxon>Embryophyta</taxon>
        <taxon>Tracheophyta</taxon>
        <taxon>Spermatophyta</taxon>
        <taxon>Magnoliopsida</taxon>
        <taxon>eudicotyledons</taxon>
        <taxon>Gunneridae</taxon>
        <taxon>Pentapetalae</taxon>
        <taxon>asterids</taxon>
        <taxon>lamiids</taxon>
        <taxon>Solanales</taxon>
        <taxon>Convolvulaceae</taxon>
        <taxon>Cuscuteae</taxon>
        <taxon>Cuscuta</taxon>
        <taxon>Cuscuta subgen. Grammica</taxon>
        <taxon>Cuscuta sect. Cleistogrammica</taxon>
    </lineage>
</organism>
<name>A0A328E5Z0_9ASTE</name>
<feature type="compositionally biased region" description="Polar residues" evidence="7">
    <location>
        <begin position="131"/>
        <end position="144"/>
    </location>
</feature>
<feature type="domain" description="OVATE" evidence="8">
    <location>
        <begin position="279"/>
        <end position="338"/>
    </location>
</feature>
<feature type="region of interest" description="Disordered" evidence="7">
    <location>
        <begin position="60"/>
        <end position="176"/>
    </location>
</feature>
<comment type="caution">
    <text evidence="9">The sequence shown here is derived from an EMBL/GenBank/DDBJ whole genome shotgun (WGS) entry which is preliminary data.</text>
</comment>